<accession>A0A6V7WRI9</accession>
<evidence type="ECO:0000313" key="3">
    <source>
        <dbReference type="Proteomes" id="UP000580250"/>
    </source>
</evidence>
<name>A0A6V7WRI9_MELEN</name>
<comment type="caution">
    <text evidence="2">The sequence shown here is derived from an EMBL/GenBank/DDBJ whole genome shotgun (WGS) entry which is preliminary data.</text>
</comment>
<feature type="compositionally biased region" description="Low complexity" evidence="1">
    <location>
        <begin position="7"/>
        <end position="25"/>
    </location>
</feature>
<dbReference type="AlphaFoldDB" id="A0A6V7WRI9"/>
<feature type="compositionally biased region" description="Low complexity" evidence="1">
    <location>
        <begin position="232"/>
        <end position="246"/>
    </location>
</feature>
<dbReference type="EMBL" id="CAJEWN010000763">
    <property type="protein sequence ID" value="CAD2189669.1"/>
    <property type="molecule type" value="Genomic_DNA"/>
</dbReference>
<proteinExistence type="predicted"/>
<protein>
    <submittedName>
        <fullName evidence="2">Uncharacterized protein</fullName>
    </submittedName>
</protein>
<evidence type="ECO:0000313" key="2">
    <source>
        <dbReference type="EMBL" id="CAD2189669.1"/>
    </source>
</evidence>
<evidence type="ECO:0000256" key="1">
    <source>
        <dbReference type="SAM" id="MobiDB-lite"/>
    </source>
</evidence>
<reference evidence="2 3" key="1">
    <citation type="submission" date="2020-08" db="EMBL/GenBank/DDBJ databases">
        <authorList>
            <person name="Koutsovoulos G."/>
            <person name="Danchin GJ E."/>
        </authorList>
    </citation>
    <scope>NUCLEOTIDE SEQUENCE [LARGE SCALE GENOMIC DNA]</scope>
</reference>
<gene>
    <name evidence="2" type="ORF">MENT_LOCUS42401</name>
</gene>
<dbReference type="Proteomes" id="UP000580250">
    <property type="component" value="Unassembled WGS sequence"/>
</dbReference>
<organism evidence="2 3">
    <name type="scientific">Meloidogyne enterolobii</name>
    <name type="common">Root-knot nematode worm</name>
    <name type="synonym">Meloidogyne mayaguensis</name>
    <dbReference type="NCBI Taxonomy" id="390850"/>
    <lineage>
        <taxon>Eukaryota</taxon>
        <taxon>Metazoa</taxon>
        <taxon>Ecdysozoa</taxon>
        <taxon>Nematoda</taxon>
        <taxon>Chromadorea</taxon>
        <taxon>Rhabditida</taxon>
        <taxon>Tylenchina</taxon>
        <taxon>Tylenchomorpha</taxon>
        <taxon>Tylenchoidea</taxon>
        <taxon>Meloidogynidae</taxon>
        <taxon>Meloidogyninae</taxon>
        <taxon>Meloidogyne</taxon>
    </lineage>
</organism>
<sequence>MQQIEESTTSSSSSFSACSSPSAITSTNTATTAKAAQLVRLMTQNGSISSDNNNASIGGCGNEGDGNHKNIGKYNNLKSNKNNNSRMNNEKMYWNQTTNSSSEGSSSFSANERTAAFDPDLSTIRARTEGAELVNIGGCGGAFNNNNNNNNVTTIHPNTPTNNIGTITTNIAPNTGLPPLSPEQHQLLSTMFASPPASQAAILQLYMALRGNNNNGNEQNFQGICSSPLLTNSNNMSLNNSQPPSSHSSITPKHNHNNNKDKAPQQLNFPLQVFQQLKDLPLLVDQYHNNTHLYKHKQHFKQRLEFFSNNSNIYLIG</sequence>
<feature type="region of interest" description="Disordered" evidence="1">
    <location>
        <begin position="1"/>
        <end position="25"/>
    </location>
</feature>
<feature type="region of interest" description="Disordered" evidence="1">
    <location>
        <begin position="232"/>
        <end position="264"/>
    </location>
</feature>